<dbReference type="KEGG" id="panc:E2636_05785"/>
<evidence type="ECO:0000313" key="9">
    <source>
        <dbReference type="Proteomes" id="UP000294292"/>
    </source>
</evidence>
<sequence>MTDQHKPFELETSIEKDNQTVSQNPAYTVERKEQFIHKPAGFWVRFWAYLIDLLVISSISSIVIYPLFRIFGWDVQGTTWYAPIGFLTGIIFYAYFVGMTKYFYQTVGKMIFGLRVISLKGDSLSFISILFREWIGRFFSATILPLYWIVGFTPKKQGLHDLIADTMVIHEQAYEKKVETTYQPVSEASQLHQPKAF</sequence>
<keyword evidence="5 6" id="KW-0472">Membrane</keyword>
<evidence type="ECO:0000256" key="5">
    <source>
        <dbReference type="ARBA" id="ARBA00023136"/>
    </source>
</evidence>
<reference evidence="8 9" key="1">
    <citation type="submission" date="2019-03" db="EMBL/GenBank/DDBJ databases">
        <title>Complete genome sequence of Paenisporosarcina antarctica CGMCC 1.6503T.</title>
        <authorList>
            <person name="Rong J.-C."/>
            <person name="Chi N.-Y."/>
            <person name="Zhang Q.-F."/>
        </authorList>
    </citation>
    <scope>NUCLEOTIDE SEQUENCE [LARGE SCALE GENOMIC DNA]</scope>
    <source>
        <strain evidence="8 9">CGMCC 1.6503</strain>
    </source>
</reference>
<evidence type="ECO:0000256" key="3">
    <source>
        <dbReference type="ARBA" id="ARBA00022692"/>
    </source>
</evidence>
<evidence type="ECO:0000256" key="1">
    <source>
        <dbReference type="ARBA" id="ARBA00004651"/>
    </source>
</evidence>
<gene>
    <name evidence="8" type="ORF">E2636_05785</name>
</gene>
<dbReference type="PANTHER" id="PTHR36115">
    <property type="entry name" value="PROLINE-RICH ANTIGEN HOMOLOG-RELATED"/>
    <property type="match status" value="1"/>
</dbReference>
<keyword evidence="9" id="KW-1185">Reference proteome</keyword>
<dbReference type="InterPro" id="IPR010432">
    <property type="entry name" value="RDD"/>
</dbReference>
<feature type="transmembrane region" description="Helical" evidence="6">
    <location>
        <begin position="80"/>
        <end position="104"/>
    </location>
</feature>
<dbReference type="EMBL" id="CP038015">
    <property type="protein sequence ID" value="QBP40654.1"/>
    <property type="molecule type" value="Genomic_DNA"/>
</dbReference>
<evidence type="ECO:0000313" key="8">
    <source>
        <dbReference type="EMBL" id="QBP40654.1"/>
    </source>
</evidence>
<dbReference type="PANTHER" id="PTHR36115:SF9">
    <property type="entry name" value="LMO1584 PROTEIN"/>
    <property type="match status" value="1"/>
</dbReference>
<evidence type="ECO:0000256" key="6">
    <source>
        <dbReference type="SAM" id="Phobius"/>
    </source>
</evidence>
<protein>
    <submittedName>
        <fullName evidence="8">RDD family protein</fullName>
    </submittedName>
</protein>
<dbReference type="RefSeq" id="WP_134209355.1">
    <property type="nucleotide sequence ID" value="NZ_CP038015.1"/>
</dbReference>
<evidence type="ECO:0000256" key="2">
    <source>
        <dbReference type="ARBA" id="ARBA00022475"/>
    </source>
</evidence>
<evidence type="ECO:0000256" key="4">
    <source>
        <dbReference type="ARBA" id="ARBA00022989"/>
    </source>
</evidence>
<feature type="transmembrane region" description="Helical" evidence="6">
    <location>
        <begin position="46"/>
        <end position="68"/>
    </location>
</feature>
<keyword evidence="2" id="KW-1003">Cell membrane</keyword>
<keyword evidence="3 6" id="KW-0812">Transmembrane</keyword>
<proteinExistence type="predicted"/>
<name>A0A4P6ZWP6_9BACL</name>
<dbReference type="Pfam" id="PF06271">
    <property type="entry name" value="RDD"/>
    <property type="match status" value="1"/>
</dbReference>
<dbReference type="GO" id="GO:0005886">
    <property type="term" value="C:plasma membrane"/>
    <property type="evidence" value="ECO:0007669"/>
    <property type="project" value="UniProtKB-SubCell"/>
</dbReference>
<dbReference type="Proteomes" id="UP000294292">
    <property type="component" value="Chromosome"/>
</dbReference>
<evidence type="ECO:0000259" key="7">
    <source>
        <dbReference type="Pfam" id="PF06271"/>
    </source>
</evidence>
<keyword evidence="4 6" id="KW-1133">Transmembrane helix</keyword>
<organism evidence="8 9">
    <name type="scientific">Paenisporosarcina antarctica</name>
    <dbReference type="NCBI Taxonomy" id="417367"/>
    <lineage>
        <taxon>Bacteria</taxon>
        <taxon>Bacillati</taxon>
        <taxon>Bacillota</taxon>
        <taxon>Bacilli</taxon>
        <taxon>Bacillales</taxon>
        <taxon>Caryophanaceae</taxon>
        <taxon>Paenisporosarcina</taxon>
    </lineage>
</organism>
<dbReference type="AlphaFoldDB" id="A0A4P6ZWP6"/>
<accession>A0A4P6ZWP6</accession>
<feature type="domain" description="RDD" evidence="7">
    <location>
        <begin position="39"/>
        <end position="164"/>
    </location>
</feature>
<comment type="subcellular location">
    <subcellularLocation>
        <location evidence="1">Cell membrane</location>
        <topology evidence="1">Multi-pass membrane protein</topology>
    </subcellularLocation>
</comment>
<dbReference type="OrthoDB" id="9793824at2"/>
<dbReference type="InterPro" id="IPR051791">
    <property type="entry name" value="Pra-immunoreactive"/>
</dbReference>